<feature type="chain" id="PRO_5036841619" evidence="1">
    <location>
        <begin position="24"/>
        <end position="148"/>
    </location>
</feature>
<protein>
    <submittedName>
        <fullName evidence="2">Uncharacterized protein</fullName>
    </submittedName>
</protein>
<reference evidence="2" key="1">
    <citation type="submission" date="2021-03" db="EMBL/GenBank/DDBJ databases">
        <title>The complete genome sequence of Acetobacter sp. TBRC 12339.</title>
        <authorList>
            <person name="Charoenyingcharoen P."/>
            <person name="Yukphan P."/>
        </authorList>
    </citation>
    <scope>NUCLEOTIDE SEQUENCE</scope>
    <source>
        <strain evidence="2">TBRC 12339</strain>
    </source>
</reference>
<comment type="caution">
    <text evidence="2">The sequence shown here is derived from an EMBL/GenBank/DDBJ whole genome shotgun (WGS) entry which is preliminary data.</text>
</comment>
<proteinExistence type="predicted"/>
<keyword evidence="3" id="KW-1185">Reference proteome</keyword>
<name>A0A939KRD8_9PROT</name>
<accession>A0A939KRD8</accession>
<evidence type="ECO:0000313" key="2">
    <source>
        <dbReference type="EMBL" id="MBO1326712.1"/>
    </source>
</evidence>
<feature type="signal peptide" evidence="1">
    <location>
        <begin position="1"/>
        <end position="23"/>
    </location>
</feature>
<sequence>MSFVRLSAMALLLAFPLSGQALAAKPCSPDDGRLELSMQGVGVAVGYMWGHGTLFYSGRSYPVSVKGGGMLSFGSASFVGTGCVRNLGRLKDLNGTYWTIGGDIALGKGSIGIDMENTRGVDIAFSGHAHGAHLAGQISRLYLTIDNH</sequence>
<evidence type="ECO:0000256" key="1">
    <source>
        <dbReference type="SAM" id="SignalP"/>
    </source>
</evidence>
<dbReference type="RefSeq" id="WP_207847535.1">
    <property type="nucleotide sequence ID" value="NZ_JAFVMH010000016.1"/>
</dbReference>
<keyword evidence="1" id="KW-0732">Signal</keyword>
<dbReference type="EMBL" id="JAFVMH010000016">
    <property type="protein sequence ID" value="MBO1326712.1"/>
    <property type="molecule type" value="Genomic_DNA"/>
</dbReference>
<gene>
    <name evidence="2" type="ORF">J2D77_16330</name>
</gene>
<dbReference type="Proteomes" id="UP000664073">
    <property type="component" value="Unassembled WGS sequence"/>
</dbReference>
<dbReference type="AlphaFoldDB" id="A0A939KRD8"/>
<organism evidence="2 3">
    <name type="scientific">Acetobacter garciniae</name>
    <dbReference type="NCBI Taxonomy" id="2817435"/>
    <lineage>
        <taxon>Bacteria</taxon>
        <taxon>Pseudomonadati</taxon>
        <taxon>Pseudomonadota</taxon>
        <taxon>Alphaproteobacteria</taxon>
        <taxon>Acetobacterales</taxon>
        <taxon>Acetobacteraceae</taxon>
        <taxon>Acetobacter</taxon>
    </lineage>
</organism>
<evidence type="ECO:0000313" key="3">
    <source>
        <dbReference type="Proteomes" id="UP000664073"/>
    </source>
</evidence>